<feature type="region of interest" description="Disordered" evidence="1">
    <location>
        <begin position="103"/>
        <end position="122"/>
    </location>
</feature>
<dbReference type="EMBL" id="BAFO02000024">
    <property type="protein sequence ID" value="GAD84429.1"/>
    <property type="molecule type" value="Genomic_DNA"/>
</dbReference>
<reference evidence="3 4" key="1">
    <citation type="journal article" date="2014" name="BMC Genomics">
        <title>Genome based analysis of type-I polyketide synthase and nonribosomal peptide synthetase gene clusters in seven strains of five representative Nocardia species.</title>
        <authorList>
            <person name="Komaki H."/>
            <person name="Ichikawa N."/>
            <person name="Hosoyama A."/>
            <person name="Takahashi-Nakaguchi A."/>
            <person name="Matsuzawa T."/>
            <person name="Suzuki K."/>
            <person name="Fujita N."/>
            <person name="Gonoi T."/>
        </authorList>
    </citation>
    <scope>NUCLEOTIDE SEQUENCE [LARGE SCALE GENOMIC DNA]</scope>
    <source>
        <strain evidence="3 4">NBRC 15531</strain>
    </source>
</reference>
<feature type="compositionally biased region" description="Pro residues" evidence="1">
    <location>
        <begin position="45"/>
        <end position="56"/>
    </location>
</feature>
<comment type="caution">
    <text evidence="3">The sequence shown here is derived from an EMBL/GenBank/DDBJ whole genome shotgun (WGS) entry which is preliminary data.</text>
</comment>
<dbReference type="GeneID" id="91518617"/>
<keyword evidence="2" id="KW-1133">Transmembrane helix</keyword>
<evidence type="ECO:0000256" key="2">
    <source>
        <dbReference type="SAM" id="Phobius"/>
    </source>
</evidence>
<keyword evidence="2" id="KW-0472">Membrane</keyword>
<keyword evidence="2" id="KW-0812">Transmembrane</keyword>
<proteinExistence type="predicted"/>
<dbReference type="eggNOG" id="ENOG5032AMR">
    <property type="taxonomic scope" value="Bacteria"/>
</dbReference>
<keyword evidence="4" id="KW-1185">Reference proteome</keyword>
<accession>U5EGX8</accession>
<dbReference type="STRING" id="1824.SAMN05444423_106116"/>
<evidence type="ECO:0000256" key="1">
    <source>
        <dbReference type="SAM" id="MobiDB-lite"/>
    </source>
</evidence>
<feature type="region of interest" description="Disordered" evidence="1">
    <location>
        <begin position="22"/>
        <end position="58"/>
    </location>
</feature>
<organism evidence="3 4">
    <name type="scientific">Nocardia asteroides NBRC 15531</name>
    <dbReference type="NCBI Taxonomy" id="1110697"/>
    <lineage>
        <taxon>Bacteria</taxon>
        <taxon>Bacillati</taxon>
        <taxon>Actinomycetota</taxon>
        <taxon>Actinomycetes</taxon>
        <taxon>Mycobacteriales</taxon>
        <taxon>Nocardiaceae</taxon>
        <taxon>Nocardia</taxon>
    </lineage>
</organism>
<dbReference type="Proteomes" id="UP000017048">
    <property type="component" value="Unassembled WGS sequence"/>
</dbReference>
<name>U5EGX8_NOCAS</name>
<dbReference type="AlphaFoldDB" id="U5EGX8"/>
<dbReference type="OrthoDB" id="4568878at2"/>
<feature type="transmembrane region" description="Helical" evidence="2">
    <location>
        <begin position="155"/>
        <end position="178"/>
    </location>
</feature>
<sequence length="212" mass="21875">MSTATSALQSYESVAYPEPVVRRRRGARPRRPFALVRGAGSPVRPAAPAPRPPAPRPEFSRGPVAEVFAAYGASGPAAARKVLAAAATRPADAELDHAFATVPQTDSPRPRRAAVRSDRGPRAVGSRGAVLYASVSGVGRARGAHPVRRVEQAQWGFAALAVTALLTALVVVGLLGLAHMRSGGFADRVEPVVPGISAPVEGAATELSGTVR</sequence>
<dbReference type="RefSeq" id="WP_022566379.1">
    <property type="nucleotide sequence ID" value="NZ_BAFO02000024.1"/>
</dbReference>
<gene>
    <name evidence="3" type="ORF">NCAST_24_00350</name>
</gene>
<protein>
    <submittedName>
        <fullName evidence="3">Uncharacterized protein</fullName>
    </submittedName>
</protein>
<evidence type="ECO:0000313" key="4">
    <source>
        <dbReference type="Proteomes" id="UP000017048"/>
    </source>
</evidence>
<feature type="compositionally biased region" description="Basic residues" evidence="1">
    <location>
        <begin position="22"/>
        <end position="31"/>
    </location>
</feature>
<evidence type="ECO:0000313" key="3">
    <source>
        <dbReference type="EMBL" id="GAD84429.1"/>
    </source>
</evidence>